<dbReference type="InterPro" id="IPR009057">
    <property type="entry name" value="Homeodomain-like_sf"/>
</dbReference>
<dbReference type="Gene3D" id="1.10.357.10">
    <property type="entry name" value="Tetracycline Repressor, domain 2"/>
    <property type="match status" value="1"/>
</dbReference>
<dbReference type="PRINTS" id="PR00455">
    <property type="entry name" value="HTHTETR"/>
</dbReference>
<dbReference type="SUPFAM" id="SSF46689">
    <property type="entry name" value="Homeodomain-like"/>
    <property type="match status" value="1"/>
</dbReference>
<dbReference type="RefSeq" id="WP_239532415.1">
    <property type="nucleotide sequence ID" value="NZ_JAFBBK010000001.1"/>
</dbReference>
<dbReference type="EMBL" id="JAFBBK010000001">
    <property type="protein sequence ID" value="MBM7415463.1"/>
    <property type="molecule type" value="Genomic_DNA"/>
</dbReference>
<evidence type="ECO:0000256" key="1">
    <source>
        <dbReference type="ARBA" id="ARBA00023125"/>
    </source>
</evidence>
<evidence type="ECO:0000256" key="2">
    <source>
        <dbReference type="PROSITE-ProRule" id="PRU00335"/>
    </source>
</evidence>
<dbReference type="Pfam" id="PF00440">
    <property type="entry name" value="TetR_N"/>
    <property type="match status" value="1"/>
</dbReference>
<proteinExistence type="predicted"/>
<evidence type="ECO:0000313" key="4">
    <source>
        <dbReference type="EMBL" id="MBM7415463.1"/>
    </source>
</evidence>
<accession>A0ABS2KU45</accession>
<evidence type="ECO:0000259" key="3">
    <source>
        <dbReference type="PROSITE" id="PS50977"/>
    </source>
</evidence>
<sequence>MTREDRHGQLVTLAWTIVREEGTDALTLGRLAHAAGITKPVVYSHFPSRSALLVALFEAYDATQTLALEQALDAVDDSLAERARAIATAHVDCVVTHGRELAGVAAALEGAPELADYKRRADAAYSDRCRSFLEPFAEGALPASTMTAVLGAADALSAEAAAGNLDTREAYDELTATIVDGVKRHTRRGDD</sequence>
<reference evidence="4 5" key="1">
    <citation type="submission" date="2021-01" db="EMBL/GenBank/DDBJ databases">
        <title>Genomics of switchgrass bacterial isolates.</title>
        <authorList>
            <person name="Shade A."/>
        </authorList>
    </citation>
    <scope>NUCLEOTIDE SEQUENCE [LARGE SCALE GENOMIC DNA]</scope>
    <source>
        <strain evidence="4 5">PvP111</strain>
    </source>
</reference>
<gene>
    <name evidence="4" type="ORF">JOE42_002196</name>
</gene>
<keyword evidence="5" id="KW-1185">Reference proteome</keyword>
<protein>
    <submittedName>
        <fullName evidence="4">AcrR family transcriptional regulator</fullName>
    </submittedName>
</protein>
<feature type="domain" description="HTH tetR-type" evidence="3">
    <location>
        <begin position="4"/>
        <end position="64"/>
    </location>
</feature>
<dbReference type="PANTHER" id="PTHR30055:SF223">
    <property type="entry name" value="HTH-TYPE TRANSCRIPTIONAL REGULATOR UIDR"/>
    <property type="match status" value="1"/>
</dbReference>
<comment type="caution">
    <text evidence="4">The sequence shown here is derived from an EMBL/GenBank/DDBJ whole genome shotgun (WGS) entry which is preliminary data.</text>
</comment>
<keyword evidence="1 2" id="KW-0238">DNA-binding</keyword>
<name>A0ABS2KU45_9NOCA</name>
<dbReference type="Proteomes" id="UP000703038">
    <property type="component" value="Unassembled WGS sequence"/>
</dbReference>
<dbReference type="PANTHER" id="PTHR30055">
    <property type="entry name" value="HTH-TYPE TRANSCRIPTIONAL REGULATOR RUTR"/>
    <property type="match status" value="1"/>
</dbReference>
<dbReference type="InterPro" id="IPR050109">
    <property type="entry name" value="HTH-type_TetR-like_transc_reg"/>
</dbReference>
<evidence type="ECO:0000313" key="5">
    <source>
        <dbReference type="Proteomes" id="UP000703038"/>
    </source>
</evidence>
<dbReference type="PROSITE" id="PS50977">
    <property type="entry name" value="HTH_TETR_2"/>
    <property type="match status" value="1"/>
</dbReference>
<dbReference type="InterPro" id="IPR001647">
    <property type="entry name" value="HTH_TetR"/>
</dbReference>
<feature type="DNA-binding region" description="H-T-H motif" evidence="2">
    <location>
        <begin position="27"/>
        <end position="46"/>
    </location>
</feature>
<organism evidence="4 5">
    <name type="scientific">Rhodococcoides corynebacterioides</name>
    <dbReference type="NCBI Taxonomy" id="53972"/>
    <lineage>
        <taxon>Bacteria</taxon>
        <taxon>Bacillati</taxon>
        <taxon>Actinomycetota</taxon>
        <taxon>Actinomycetes</taxon>
        <taxon>Mycobacteriales</taxon>
        <taxon>Nocardiaceae</taxon>
        <taxon>Rhodococcoides</taxon>
    </lineage>
</organism>